<comment type="caution">
    <text evidence="2">The sequence shown here is derived from an EMBL/GenBank/DDBJ whole genome shotgun (WGS) entry which is preliminary data.</text>
</comment>
<reference evidence="2" key="1">
    <citation type="journal article" date="2019" name="Sci. Rep.">
        <title>Draft genome of Tanacetum cinerariifolium, the natural source of mosquito coil.</title>
        <authorList>
            <person name="Yamashiro T."/>
            <person name="Shiraishi A."/>
            <person name="Satake H."/>
            <person name="Nakayama K."/>
        </authorList>
    </citation>
    <scope>NUCLEOTIDE SEQUENCE</scope>
</reference>
<name>A0A699UQ51_TANCI</name>
<accession>A0A699UQ51</accession>
<dbReference type="EMBL" id="BKCJ011357426">
    <property type="protein sequence ID" value="GFD25035.1"/>
    <property type="molecule type" value="Genomic_DNA"/>
</dbReference>
<proteinExistence type="predicted"/>
<sequence length="74" mass="8110">MRPQGELNDRAIGLTGAGPEQASVRFDDRATDRQPHSQASGLGAAERREHLLLRMGTSDTRRAHHRSKLSAGCF</sequence>
<gene>
    <name evidence="2" type="ORF">Tci_897004</name>
</gene>
<organism evidence="2">
    <name type="scientific">Tanacetum cinerariifolium</name>
    <name type="common">Dalmatian daisy</name>
    <name type="synonym">Chrysanthemum cinerariifolium</name>
    <dbReference type="NCBI Taxonomy" id="118510"/>
    <lineage>
        <taxon>Eukaryota</taxon>
        <taxon>Viridiplantae</taxon>
        <taxon>Streptophyta</taxon>
        <taxon>Embryophyta</taxon>
        <taxon>Tracheophyta</taxon>
        <taxon>Spermatophyta</taxon>
        <taxon>Magnoliopsida</taxon>
        <taxon>eudicotyledons</taxon>
        <taxon>Gunneridae</taxon>
        <taxon>Pentapetalae</taxon>
        <taxon>asterids</taxon>
        <taxon>campanulids</taxon>
        <taxon>Asterales</taxon>
        <taxon>Asteraceae</taxon>
        <taxon>Asteroideae</taxon>
        <taxon>Anthemideae</taxon>
        <taxon>Anthemidinae</taxon>
        <taxon>Tanacetum</taxon>
    </lineage>
</organism>
<feature type="non-terminal residue" evidence="2">
    <location>
        <position position="74"/>
    </location>
</feature>
<evidence type="ECO:0000313" key="2">
    <source>
        <dbReference type="EMBL" id="GFD25035.1"/>
    </source>
</evidence>
<feature type="compositionally biased region" description="Basic and acidic residues" evidence="1">
    <location>
        <begin position="25"/>
        <end position="35"/>
    </location>
</feature>
<evidence type="ECO:0000256" key="1">
    <source>
        <dbReference type="SAM" id="MobiDB-lite"/>
    </source>
</evidence>
<feature type="region of interest" description="Disordered" evidence="1">
    <location>
        <begin position="1"/>
        <end position="74"/>
    </location>
</feature>
<protein>
    <submittedName>
        <fullName evidence="2">Uncharacterized protein</fullName>
    </submittedName>
</protein>
<dbReference type="AlphaFoldDB" id="A0A699UQ51"/>